<feature type="compositionally biased region" description="Polar residues" evidence="1">
    <location>
        <begin position="1"/>
        <end position="12"/>
    </location>
</feature>
<feature type="compositionally biased region" description="Polar residues" evidence="1">
    <location>
        <begin position="25"/>
        <end position="38"/>
    </location>
</feature>
<dbReference type="InterPro" id="IPR029058">
    <property type="entry name" value="AB_hydrolase_fold"/>
</dbReference>
<dbReference type="SUPFAM" id="SSF53474">
    <property type="entry name" value="alpha/beta-Hydrolases"/>
    <property type="match status" value="1"/>
</dbReference>
<dbReference type="AlphaFoldDB" id="A0A1E1LB35"/>
<dbReference type="PANTHER" id="PTHR43142">
    <property type="entry name" value="CARBOXYLIC ESTER HYDROLASE"/>
    <property type="match status" value="1"/>
</dbReference>
<dbReference type="OrthoDB" id="6846267at2759"/>
<proteinExistence type="predicted"/>
<evidence type="ECO:0000259" key="2">
    <source>
        <dbReference type="Pfam" id="PF00135"/>
    </source>
</evidence>
<dbReference type="EMBL" id="FJUX01000098">
    <property type="protein sequence ID" value="CZT07702.1"/>
    <property type="molecule type" value="Genomic_DNA"/>
</dbReference>
<sequence>MGNALSPYTTTHVRPPRKPAAPSPGKNTIPKSVATPGSPTHFLPAENVAGRSPRHLPSDYRYEAEHGNGGAFAAREFRAICPRAKFESIAKIGEKPGVECDEDCLGVNIWTPVENIDRAAGEKDTGTKQGWPVFQWLHGGWFQIGDPSQEAGMDPTEPISTGGLQGIAVAIGYRLNIFGFLARRELRDEDPEEGGVGNHGLWNVRCAMQWVRENIGAFGGDPGNVTKRNTFVDETVDGEGEKKEDALFHRLVMFSKCDSGAAETAGGMPTAVPGSMRSL</sequence>
<dbReference type="Pfam" id="PF00135">
    <property type="entry name" value="COesterase"/>
    <property type="match status" value="1"/>
</dbReference>
<organism evidence="3 4">
    <name type="scientific">Rhynchosporium agropyri</name>
    <dbReference type="NCBI Taxonomy" id="914238"/>
    <lineage>
        <taxon>Eukaryota</taxon>
        <taxon>Fungi</taxon>
        <taxon>Dikarya</taxon>
        <taxon>Ascomycota</taxon>
        <taxon>Pezizomycotina</taxon>
        <taxon>Leotiomycetes</taxon>
        <taxon>Helotiales</taxon>
        <taxon>Ploettnerulaceae</taxon>
        <taxon>Rhynchosporium</taxon>
    </lineage>
</organism>
<feature type="region of interest" description="Disordered" evidence="1">
    <location>
        <begin position="1"/>
        <end position="57"/>
    </location>
</feature>
<reference evidence="4" key="1">
    <citation type="submission" date="2016-03" db="EMBL/GenBank/DDBJ databases">
        <authorList>
            <person name="Guldener U."/>
        </authorList>
    </citation>
    <scope>NUCLEOTIDE SEQUENCE [LARGE SCALE GENOMIC DNA]</scope>
    <source>
        <strain evidence="4">04CH-RAC-A.6.1</strain>
    </source>
</reference>
<evidence type="ECO:0000256" key="1">
    <source>
        <dbReference type="SAM" id="MobiDB-lite"/>
    </source>
</evidence>
<dbReference type="Gene3D" id="3.40.50.1820">
    <property type="entry name" value="alpha/beta hydrolase"/>
    <property type="match status" value="1"/>
</dbReference>
<protein>
    <recommendedName>
        <fullName evidence="2">Carboxylesterase type B domain-containing protein</fullName>
    </recommendedName>
</protein>
<dbReference type="InterPro" id="IPR002018">
    <property type="entry name" value="CarbesteraseB"/>
</dbReference>
<evidence type="ECO:0000313" key="3">
    <source>
        <dbReference type="EMBL" id="CZT07702.1"/>
    </source>
</evidence>
<keyword evidence="4" id="KW-1185">Reference proteome</keyword>
<name>A0A1E1LB35_9HELO</name>
<feature type="domain" description="Carboxylesterase type B" evidence="2">
    <location>
        <begin position="70"/>
        <end position="226"/>
    </location>
</feature>
<accession>A0A1E1LB35</accession>
<evidence type="ECO:0000313" key="4">
    <source>
        <dbReference type="Proteomes" id="UP000178912"/>
    </source>
</evidence>
<gene>
    <name evidence="3" type="ORF">RAG0_13056</name>
</gene>
<dbReference type="PANTHER" id="PTHR43142:SF8">
    <property type="entry name" value="CARBOXYLIC ESTER HYDROLASE"/>
    <property type="match status" value="1"/>
</dbReference>
<dbReference type="Proteomes" id="UP000178912">
    <property type="component" value="Unassembled WGS sequence"/>
</dbReference>